<gene>
    <name evidence="2" type="ORF">GCM10022402_44660</name>
</gene>
<dbReference type="Proteomes" id="UP001500908">
    <property type="component" value="Unassembled WGS sequence"/>
</dbReference>
<dbReference type="Pfam" id="PF18895">
    <property type="entry name" value="T4SS_pilin"/>
    <property type="match status" value="1"/>
</dbReference>
<comment type="caution">
    <text evidence="2">The sequence shown here is derived from an EMBL/GenBank/DDBJ whole genome shotgun (WGS) entry which is preliminary data.</text>
</comment>
<keyword evidence="1" id="KW-0812">Transmembrane</keyword>
<dbReference type="InterPro" id="IPR043993">
    <property type="entry name" value="T4SS_pilin"/>
</dbReference>
<protein>
    <recommendedName>
        <fullName evidence="4">DUF4190 domain-containing protein</fullName>
    </recommendedName>
</protein>
<evidence type="ECO:0000313" key="2">
    <source>
        <dbReference type="EMBL" id="GAA3762131.1"/>
    </source>
</evidence>
<feature type="transmembrane region" description="Helical" evidence="1">
    <location>
        <begin position="68"/>
        <end position="90"/>
    </location>
</feature>
<feature type="transmembrane region" description="Helical" evidence="1">
    <location>
        <begin position="110"/>
        <end position="129"/>
    </location>
</feature>
<name>A0ABP7GDZ9_9ACTN</name>
<accession>A0ABP7GDZ9</accession>
<organism evidence="2 3">
    <name type="scientific">Salinactinospora qingdaonensis</name>
    <dbReference type="NCBI Taxonomy" id="702744"/>
    <lineage>
        <taxon>Bacteria</taxon>
        <taxon>Bacillati</taxon>
        <taxon>Actinomycetota</taxon>
        <taxon>Actinomycetes</taxon>
        <taxon>Streptosporangiales</taxon>
        <taxon>Nocardiopsidaceae</taxon>
        <taxon>Salinactinospora</taxon>
    </lineage>
</organism>
<dbReference type="EMBL" id="BAABDD010000034">
    <property type="protein sequence ID" value="GAA3762131.1"/>
    <property type="molecule type" value="Genomic_DNA"/>
</dbReference>
<keyword evidence="1" id="KW-0472">Membrane</keyword>
<sequence length="134" mass="13531">MVGCGRWGVRLAVAIVVAVAVLVGGWLATAGGEPVWAHPEPTPSPDTPEGAEGVTSELEQVVARLRNVIVGLASAIGTLFLTIAGLRWMLAGGDPGEIDKAKRALSGAGVGYAIAILATVLMTVLDYVVQGSGG</sequence>
<proteinExistence type="predicted"/>
<keyword evidence="3" id="KW-1185">Reference proteome</keyword>
<keyword evidence="1" id="KW-1133">Transmembrane helix</keyword>
<evidence type="ECO:0000256" key="1">
    <source>
        <dbReference type="SAM" id="Phobius"/>
    </source>
</evidence>
<evidence type="ECO:0008006" key="4">
    <source>
        <dbReference type="Google" id="ProtNLM"/>
    </source>
</evidence>
<reference evidence="3" key="1">
    <citation type="journal article" date="2019" name="Int. J. Syst. Evol. Microbiol.">
        <title>The Global Catalogue of Microorganisms (GCM) 10K type strain sequencing project: providing services to taxonomists for standard genome sequencing and annotation.</title>
        <authorList>
            <consortium name="The Broad Institute Genomics Platform"/>
            <consortium name="The Broad Institute Genome Sequencing Center for Infectious Disease"/>
            <person name="Wu L."/>
            <person name="Ma J."/>
        </authorList>
    </citation>
    <scope>NUCLEOTIDE SEQUENCE [LARGE SCALE GENOMIC DNA]</scope>
    <source>
        <strain evidence="3">JCM 17137</strain>
    </source>
</reference>
<feature type="transmembrane region" description="Helical" evidence="1">
    <location>
        <begin position="7"/>
        <end position="28"/>
    </location>
</feature>
<evidence type="ECO:0000313" key="3">
    <source>
        <dbReference type="Proteomes" id="UP001500908"/>
    </source>
</evidence>